<protein>
    <submittedName>
        <fullName evidence="2">Uncharacterized protein</fullName>
    </submittedName>
</protein>
<accession>A0AAV2GEA1</accession>
<proteinExistence type="predicted"/>
<sequence length="74" mass="8072">MRSRLGPAPSPATAPPLPRRFAHHRPSPATLAAGFSSPLHQPPRRLHPHIETTRRTAASSSPSLLGARQNKERE</sequence>
<reference evidence="2 3" key="1">
    <citation type="submission" date="2024-04" db="EMBL/GenBank/DDBJ databases">
        <authorList>
            <person name="Fracassetti M."/>
        </authorList>
    </citation>
    <scope>NUCLEOTIDE SEQUENCE [LARGE SCALE GENOMIC DNA]</scope>
</reference>
<evidence type="ECO:0000313" key="3">
    <source>
        <dbReference type="Proteomes" id="UP001497516"/>
    </source>
</evidence>
<feature type="region of interest" description="Disordered" evidence="1">
    <location>
        <begin position="1"/>
        <end position="74"/>
    </location>
</feature>
<evidence type="ECO:0000313" key="2">
    <source>
        <dbReference type="EMBL" id="CAL1408068.1"/>
    </source>
</evidence>
<gene>
    <name evidence="2" type="ORF">LTRI10_LOCUS47692</name>
</gene>
<feature type="compositionally biased region" description="Pro residues" evidence="1">
    <location>
        <begin position="8"/>
        <end position="18"/>
    </location>
</feature>
<keyword evidence="3" id="KW-1185">Reference proteome</keyword>
<evidence type="ECO:0000256" key="1">
    <source>
        <dbReference type="SAM" id="MobiDB-lite"/>
    </source>
</evidence>
<dbReference type="Proteomes" id="UP001497516">
    <property type="component" value="Chromosome 8"/>
</dbReference>
<dbReference type="AlphaFoldDB" id="A0AAV2GEA1"/>
<organism evidence="2 3">
    <name type="scientific">Linum trigynum</name>
    <dbReference type="NCBI Taxonomy" id="586398"/>
    <lineage>
        <taxon>Eukaryota</taxon>
        <taxon>Viridiplantae</taxon>
        <taxon>Streptophyta</taxon>
        <taxon>Embryophyta</taxon>
        <taxon>Tracheophyta</taxon>
        <taxon>Spermatophyta</taxon>
        <taxon>Magnoliopsida</taxon>
        <taxon>eudicotyledons</taxon>
        <taxon>Gunneridae</taxon>
        <taxon>Pentapetalae</taxon>
        <taxon>rosids</taxon>
        <taxon>fabids</taxon>
        <taxon>Malpighiales</taxon>
        <taxon>Linaceae</taxon>
        <taxon>Linum</taxon>
    </lineage>
</organism>
<dbReference type="EMBL" id="OZ034821">
    <property type="protein sequence ID" value="CAL1408068.1"/>
    <property type="molecule type" value="Genomic_DNA"/>
</dbReference>
<name>A0AAV2GEA1_9ROSI</name>